<dbReference type="GO" id="GO:0005975">
    <property type="term" value="P:carbohydrate metabolic process"/>
    <property type="evidence" value="ECO:0007669"/>
    <property type="project" value="InterPro"/>
</dbReference>
<dbReference type="GO" id="GO:0071555">
    <property type="term" value="P:cell wall organization"/>
    <property type="evidence" value="ECO:0007669"/>
    <property type="project" value="UniProtKB-KW"/>
</dbReference>
<feature type="chain" id="PRO_5042115602" evidence="10">
    <location>
        <begin position="23"/>
        <end position="784"/>
    </location>
</feature>
<evidence type="ECO:0000256" key="7">
    <source>
        <dbReference type="ARBA" id="ARBA00023316"/>
    </source>
</evidence>
<evidence type="ECO:0000256" key="5">
    <source>
        <dbReference type="ARBA" id="ARBA00022801"/>
    </source>
</evidence>
<evidence type="ECO:0000256" key="1">
    <source>
        <dbReference type="ARBA" id="ARBA00004191"/>
    </source>
</evidence>
<accession>A0AAD7VLR8</accession>
<comment type="subcellular location">
    <subcellularLocation>
        <location evidence="1">Secreted</location>
        <location evidence="1">Cell wall</location>
    </subcellularLocation>
</comment>
<dbReference type="Proteomes" id="UP001163823">
    <property type="component" value="Chromosome 2"/>
</dbReference>
<organism evidence="11 12">
    <name type="scientific">Quillaja saponaria</name>
    <name type="common">Soap bark tree</name>
    <dbReference type="NCBI Taxonomy" id="32244"/>
    <lineage>
        <taxon>Eukaryota</taxon>
        <taxon>Viridiplantae</taxon>
        <taxon>Streptophyta</taxon>
        <taxon>Embryophyta</taxon>
        <taxon>Tracheophyta</taxon>
        <taxon>Spermatophyta</taxon>
        <taxon>Magnoliopsida</taxon>
        <taxon>eudicotyledons</taxon>
        <taxon>Gunneridae</taxon>
        <taxon>Pentapetalae</taxon>
        <taxon>rosids</taxon>
        <taxon>fabids</taxon>
        <taxon>Fabales</taxon>
        <taxon>Quillajaceae</taxon>
        <taxon>Quillaja</taxon>
    </lineage>
</organism>
<evidence type="ECO:0000256" key="2">
    <source>
        <dbReference type="ARBA" id="ARBA00008834"/>
    </source>
</evidence>
<dbReference type="PANTHER" id="PTHR31375">
    <property type="match status" value="1"/>
</dbReference>
<keyword evidence="11" id="KW-0456">Lyase</keyword>
<keyword evidence="10" id="KW-0732">Signal</keyword>
<dbReference type="GO" id="GO:0004650">
    <property type="term" value="F:polygalacturonase activity"/>
    <property type="evidence" value="ECO:0007669"/>
    <property type="project" value="InterPro"/>
</dbReference>
<evidence type="ECO:0000313" key="11">
    <source>
        <dbReference type="EMBL" id="KAJ7980303.1"/>
    </source>
</evidence>
<dbReference type="SUPFAM" id="SSF51126">
    <property type="entry name" value="Pectin lyase-like"/>
    <property type="match status" value="2"/>
</dbReference>
<evidence type="ECO:0000256" key="3">
    <source>
        <dbReference type="ARBA" id="ARBA00022512"/>
    </source>
</evidence>
<dbReference type="Gene3D" id="2.160.20.10">
    <property type="entry name" value="Single-stranded right-handed beta-helix, Pectin lyase-like"/>
    <property type="match status" value="2"/>
</dbReference>
<comment type="similarity">
    <text evidence="2 9">Belongs to the glycosyl hydrolase 28 family.</text>
</comment>
<evidence type="ECO:0000256" key="6">
    <source>
        <dbReference type="ARBA" id="ARBA00023295"/>
    </source>
</evidence>
<evidence type="ECO:0000256" key="9">
    <source>
        <dbReference type="RuleBase" id="RU361169"/>
    </source>
</evidence>
<evidence type="ECO:0000256" key="10">
    <source>
        <dbReference type="SAM" id="SignalP"/>
    </source>
</evidence>
<keyword evidence="12" id="KW-1185">Reference proteome</keyword>
<evidence type="ECO:0000313" key="12">
    <source>
        <dbReference type="Proteomes" id="UP001163823"/>
    </source>
</evidence>
<dbReference type="FunFam" id="2.160.20.10:FF:000004">
    <property type="entry name" value="Pectin lyase-like superfamily protein"/>
    <property type="match status" value="1"/>
</dbReference>
<dbReference type="InterPro" id="IPR011050">
    <property type="entry name" value="Pectin_lyase_fold/virulence"/>
</dbReference>
<keyword evidence="6 9" id="KW-0326">Glycosidase</keyword>
<protein>
    <submittedName>
        <fullName evidence="11">Pectin lyase superfamily protein</fullName>
    </submittedName>
</protein>
<dbReference type="GO" id="GO:0016829">
    <property type="term" value="F:lyase activity"/>
    <property type="evidence" value="ECO:0007669"/>
    <property type="project" value="UniProtKB-KW"/>
</dbReference>
<name>A0AAD7VLR8_QUISA</name>
<dbReference type="PROSITE" id="PS00502">
    <property type="entry name" value="POLYGALACTURONASE"/>
    <property type="match status" value="1"/>
</dbReference>
<keyword evidence="4" id="KW-0964">Secreted</keyword>
<gene>
    <name evidence="11" type="ORF">O6P43_003591</name>
</gene>
<evidence type="ECO:0000256" key="4">
    <source>
        <dbReference type="ARBA" id="ARBA00022525"/>
    </source>
</evidence>
<feature type="active site" evidence="8">
    <location>
        <position position="268"/>
    </location>
</feature>
<dbReference type="KEGG" id="qsa:O6P43_003591"/>
<dbReference type="InterPro" id="IPR012334">
    <property type="entry name" value="Pectin_lyas_fold"/>
</dbReference>
<comment type="caution">
    <text evidence="11">The sequence shown here is derived from an EMBL/GenBank/DDBJ whole genome shotgun (WGS) entry which is preliminary data.</text>
</comment>
<sequence>METTGKSCCVLILCFALVYCEGFPSRVRPVAGPDPFKCKAIVGAPRSGEEVYNVMQFGAKPDGKGDNFQAFVAAWKATCSSREPARFRIPQGTFKVGPVPFAGPCQNQATIIFEIIGTVKASTDPSEYTNGEWFLFESVNNIKIIGSGTFDGQGASVWKYNDCHTNSDCAQMPCSIKVNRASNVLLHGFTSLNAMGFHIFITNSVNIRARKLKVIAPRDSPNTDGIHISRCTKVRIAKTTISTGDDCISIVQGSVDIGVTKVTCGPGHGISVGSLGKYQNEEDVRGILVTNSILSNTDNGIRIKTWPDSPPSAATGMVFRNITMNNVRNPILIDQEYNCGETCKKPEIFALSITLVAVYTCSLRNGAVFAITTDSVALAPETVADSPASDHDPSPDIAESPLPDFVSPIGLFDVTNYGAVSDGQKESSLAFLAAWEDACSHEGNSTFFIPDGTFFLGPVSFSGPCLNNQSPKVVIKGTLKAPSRLEDFPSPNWILFKRLNGISITGLDGKANLDAQGAESWSKAACRKVMKCHNFPTSLNFINVSHGTVSNISLLNSKAFHFGIHSSDNIHISGMNITAPGYSPNTDGIHVSLSTNINVTSSTIGVGDDCVSIGPGSSNISLSYINCGPGHGISVGSLGKKANEKDVTGIHVSNCTISGTQNGIRVKTWPGAPPSKAYNLTFENITMVNVSNPIIIDQQYCPSHTCKSTEDPSLVKLSNIHIKNITGTYNTKSAVTLLCSTGIPCENVLLADINLTNTVPECPRTGRFSAKGMFHGLEVLNSQF</sequence>
<dbReference type="InterPro" id="IPR000743">
    <property type="entry name" value="Glyco_hydro_28"/>
</dbReference>
<dbReference type="SMART" id="SM00710">
    <property type="entry name" value="PbH1"/>
    <property type="match status" value="9"/>
</dbReference>
<dbReference type="Pfam" id="PF00295">
    <property type="entry name" value="Glyco_hydro_28"/>
    <property type="match status" value="2"/>
</dbReference>
<dbReference type="InterPro" id="IPR006626">
    <property type="entry name" value="PbH1"/>
</dbReference>
<reference evidence="11" key="1">
    <citation type="journal article" date="2023" name="Science">
        <title>Elucidation of the pathway for biosynthesis of saponin adjuvants from the soapbark tree.</title>
        <authorList>
            <person name="Reed J."/>
            <person name="Orme A."/>
            <person name="El-Demerdash A."/>
            <person name="Owen C."/>
            <person name="Martin L.B.B."/>
            <person name="Misra R.C."/>
            <person name="Kikuchi S."/>
            <person name="Rejzek M."/>
            <person name="Martin A.C."/>
            <person name="Harkess A."/>
            <person name="Leebens-Mack J."/>
            <person name="Louveau T."/>
            <person name="Stephenson M.J."/>
            <person name="Osbourn A."/>
        </authorList>
    </citation>
    <scope>NUCLEOTIDE SEQUENCE</scope>
    <source>
        <strain evidence="11">S10</strain>
    </source>
</reference>
<dbReference type="AlphaFoldDB" id="A0AAD7VLR8"/>
<evidence type="ECO:0000256" key="8">
    <source>
        <dbReference type="PROSITE-ProRule" id="PRU10052"/>
    </source>
</evidence>
<keyword evidence="5 9" id="KW-0378">Hydrolase</keyword>
<keyword evidence="3" id="KW-0134">Cell wall</keyword>
<dbReference type="EMBL" id="JARAOO010000002">
    <property type="protein sequence ID" value="KAJ7980303.1"/>
    <property type="molecule type" value="Genomic_DNA"/>
</dbReference>
<feature type="signal peptide" evidence="10">
    <location>
        <begin position="1"/>
        <end position="22"/>
    </location>
</feature>
<proteinExistence type="inferred from homology"/>
<keyword evidence="7" id="KW-0961">Cell wall biogenesis/degradation</keyword>